<comment type="similarity">
    <text evidence="1">Belongs to the isocitrate and isopropylmalate dehydrogenases family.</text>
</comment>
<dbReference type="InterPro" id="IPR024084">
    <property type="entry name" value="IsoPropMal-DH-like_dom"/>
</dbReference>
<accession>A0A2P5YD98</accession>
<name>A0A2P5YD98_GOSBA</name>
<evidence type="ECO:0000259" key="4">
    <source>
        <dbReference type="SMART" id="SM01329"/>
    </source>
</evidence>
<dbReference type="Proteomes" id="UP000239757">
    <property type="component" value="Unassembled WGS sequence"/>
</dbReference>
<protein>
    <recommendedName>
        <fullName evidence="4">Isopropylmalate dehydrogenase-like domain-containing protein</fullName>
    </recommendedName>
</protein>
<dbReference type="EMBL" id="KZ663334">
    <property type="protein sequence ID" value="PPS13567.1"/>
    <property type="molecule type" value="Genomic_DNA"/>
</dbReference>
<keyword evidence="2" id="KW-0175">Coiled coil</keyword>
<evidence type="ECO:0000256" key="1">
    <source>
        <dbReference type="ARBA" id="ARBA00007769"/>
    </source>
</evidence>
<dbReference type="Pfam" id="PF04783">
    <property type="entry name" value="DUF630"/>
    <property type="match status" value="1"/>
</dbReference>
<dbReference type="Pfam" id="PF04782">
    <property type="entry name" value="DUF632"/>
    <property type="match status" value="2"/>
</dbReference>
<dbReference type="PANTHER" id="PTHR21450:SF41">
    <property type="entry name" value="RNA POLYMERASE SUBUNIT BETA, PUTATIVE (DUF630 AND DUF632)-RELATED"/>
    <property type="match status" value="1"/>
</dbReference>
<feature type="coiled-coil region" evidence="2">
    <location>
        <begin position="727"/>
        <end position="754"/>
    </location>
</feature>
<feature type="compositionally biased region" description="Low complexity" evidence="3">
    <location>
        <begin position="408"/>
        <end position="422"/>
    </location>
</feature>
<dbReference type="PANTHER" id="PTHR21450">
    <property type="entry name" value="PROTEIN ALTERED PHOSPHATE STARVATION RESPONSE 1"/>
    <property type="match status" value="1"/>
</dbReference>
<feature type="domain" description="Isopropylmalate dehydrogenase-like" evidence="4">
    <location>
        <begin position="659"/>
        <end position="922"/>
    </location>
</feature>
<dbReference type="Pfam" id="PF00180">
    <property type="entry name" value="Iso_dh"/>
    <property type="match status" value="1"/>
</dbReference>
<gene>
    <name evidence="5" type="ORF">GOBAR_AA07024</name>
</gene>
<feature type="region of interest" description="Disordered" evidence="3">
    <location>
        <begin position="63"/>
        <end position="108"/>
    </location>
</feature>
<organism evidence="5 6">
    <name type="scientific">Gossypium barbadense</name>
    <name type="common">Sea Island cotton</name>
    <name type="synonym">Hibiscus barbadensis</name>
    <dbReference type="NCBI Taxonomy" id="3634"/>
    <lineage>
        <taxon>Eukaryota</taxon>
        <taxon>Viridiplantae</taxon>
        <taxon>Streptophyta</taxon>
        <taxon>Embryophyta</taxon>
        <taxon>Tracheophyta</taxon>
        <taxon>Spermatophyta</taxon>
        <taxon>Magnoliopsida</taxon>
        <taxon>eudicotyledons</taxon>
        <taxon>Gunneridae</taxon>
        <taxon>Pentapetalae</taxon>
        <taxon>rosids</taxon>
        <taxon>malvids</taxon>
        <taxon>Malvales</taxon>
        <taxon>Malvaceae</taxon>
        <taxon>Malvoideae</taxon>
        <taxon>Gossypium</taxon>
    </lineage>
</organism>
<feature type="region of interest" description="Disordered" evidence="3">
    <location>
        <begin position="405"/>
        <end position="428"/>
    </location>
</feature>
<dbReference type="InterPro" id="IPR006867">
    <property type="entry name" value="DUF632"/>
</dbReference>
<feature type="region of interest" description="Disordered" evidence="3">
    <location>
        <begin position="205"/>
        <end position="230"/>
    </location>
</feature>
<evidence type="ECO:0000313" key="6">
    <source>
        <dbReference type="Proteomes" id="UP000239757"/>
    </source>
</evidence>
<dbReference type="SUPFAM" id="SSF53659">
    <property type="entry name" value="Isocitrate/Isopropylmalate dehydrogenase-like"/>
    <property type="match status" value="1"/>
</dbReference>
<reference evidence="5 6" key="1">
    <citation type="submission" date="2015-01" db="EMBL/GenBank/DDBJ databases">
        <title>Genome of allotetraploid Gossypium barbadense reveals genomic plasticity and fiber elongation in cotton evolution.</title>
        <authorList>
            <person name="Chen X."/>
            <person name="Liu X."/>
            <person name="Zhao B."/>
            <person name="Zheng H."/>
            <person name="Hu Y."/>
            <person name="Lu G."/>
            <person name="Yang C."/>
            <person name="Chen J."/>
            <person name="Shan C."/>
            <person name="Zhang L."/>
            <person name="Zhou Y."/>
            <person name="Wang L."/>
            <person name="Guo W."/>
            <person name="Bai Y."/>
            <person name="Ruan J."/>
            <person name="Shangguan X."/>
            <person name="Mao Y."/>
            <person name="Jiang J."/>
            <person name="Zhu Y."/>
            <person name="Lei J."/>
            <person name="Kang H."/>
            <person name="Chen S."/>
            <person name="He X."/>
            <person name="Wang R."/>
            <person name="Wang Y."/>
            <person name="Chen J."/>
            <person name="Wang L."/>
            <person name="Yu S."/>
            <person name="Wang B."/>
            <person name="Wei J."/>
            <person name="Song S."/>
            <person name="Lu X."/>
            <person name="Gao Z."/>
            <person name="Gu W."/>
            <person name="Deng X."/>
            <person name="Ma D."/>
            <person name="Wang S."/>
            <person name="Liang W."/>
            <person name="Fang L."/>
            <person name="Cai C."/>
            <person name="Zhu X."/>
            <person name="Zhou B."/>
            <person name="Zhang Y."/>
            <person name="Chen Z."/>
            <person name="Xu S."/>
            <person name="Zhu R."/>
            <person name="Wang S."/>
            <person name="Zhang T."/>
            <person name="Zhao G."/>
        </authorList>
    </citation>
    <scope>NUCLEOTIDE SEQUENCE [LARGE SCALE GENOMIC DNA]</scope>
    <source>
        <strain evidence="6">cv. Xinhai21</strain>
        <tissue evidence="5">Leaf</tissue>
    </source>
</reference>
<dbReference type="Gene3D" id="3.40.718.10">
    <property type="entry name" value="Isopropylmalate Dehydrogenase"/>
    <property type="match status" value="1"/>
</dbReference>
<evidence type="ECO:0000313" key="5">
    <source>
        <dbReference type="EMBL" id="PPS13567.1"/>
    </source>
</evidence>
<dbReference type="OrthoDB" id="658187at2759"/>
<sequence>MGCSSSKLDDLPAVALCRERCAFLDEAIRQRFALAEAHVAYTASLKSFGQSLNNFVEHDFGTSSGALPPSPPSPNKLKSKAVDPIAVGPSSPKKDHSSPLHDDGGGHIEYMHPNYPNYGPLESGSFPGGFMHMNFMRKQPTPSIVYEQRPMNPETVYMGESSSSSYYPHSYMSNNNPSSSSYPYQGYPNYGGFSNYSSYSAPGYESSLQPMAGSSSKPPPPPPSPPRASAWDFLNPFESYESYYPPFTPARNSREVREEEGIPELEDEDYQHEVVKEVHGDQKFVDSGGYSKPPVKDEDGKVAASESEASLYQTRPSVGIENDRVEYEVHVVDKKVVDDERAEERGTGSRGAPKDVFEVIREIQVQFVRAAESGTEIAKLLEVGTLPHHRKHVSKILHVVTPSLSVVPSQPSTSQTGESSSSADNTDPAFLDINEEMARKTKNLSATLQKLHLWEKKLYNEVKAEEKMRVAYDRKSHKLRRLDQRGAEANKIESTRNTIRGLSTKIRIAIQVVDKISVTINKIRDEELWPLLNELIEGFTSFTGLLPLLAMRGECQCCMLACEVFKEYEGSNNEKERLDRMWKSMLECHRNQCQVVREAKTLGLIGSGKKLSDDHLTATLQFEHELISWTIRFSSWIDAQKGYVRGLNNWLLKCLYYEPEVTDDGVAPFSPSRIGAPPIFVICNQWSQAMDRISEREVINSMRVLVTGVLQLWEQDKSEMHRRMMANKDLERKARNLDREDQKLQKDIQALDKKIVLVSGDGSSLSVAGNVVYQSETSNSSLQGGLQRIFEAMEKFSSESSKVYEELLQRITPNLYGNLVANTAAGIAGGTGVMPGGNVGAEHAVFEQGASAGNVGKKKMVEQKTANPLALLLSSAMMLRHLQFPAFANRLEEAVKNVILEGKYRTKDLGGDSTTQQVVDAVIAKIE</sequence>
<feature type="compositionally biased region" description="Basic and acidic residues" evidence="3">
    <location>
        <begin position="92"/>
        <end position="108"/>
    </location>
</feature>
<dbReference type="SMART" id="SM01329">
    <property type="entry name" value="Iso_dh"/>
    <property type="match status" value="1"/>
</dbReference>
<evidence type="ECO:0000256" key="2">
    <source>
        <dbReference type="SAM" id="Coils"/>
    </source>
</evidence>
<feature type="compositionally biased region" description="Pro residues" evidence="3">
    <location>
        <begin position="217"/>
        <end position="226"/>
    </location>
</feature>
<dbReference type="AlphaFoldDB" id="A0A2P5YD98"/>
<proteinExistence type="inferred from homology"/>
<dbReference type="InterPro" id="IPR006868">
    <property type="entry name" value="DUF630"/>
</dbReference>
<evidence type="ECO:0000256" key="3">
    <source>
        <dbReference type="SAM" id="MobiDB-lite"/>
    </source>
</evidence>